<proteinExistence type="predicted"/>
<accession>A0A7W6MR90</accession>
<sequence length="56" mass="6187">MEKPEPAYRRDDAKGEWIGRPAGEPDAFPNGGLEWRGISAARAFGLRRNRGFTALA</sequence>
<organism evidence="2 3">
    <name type="scientific">Aurantimonas endophytica</name>
    <dbReference type="NCBI Taxonomy" id="1522175"/>
    <lineage>
        <taxon>Bacteria</taxon>
        <taxon>Pseudomonadati</taxon>
        <taxon>Pseudomonadota</taxon>
        <taxon>Alphaproteobacteria</taxon>
        <taxon>Hyphomicrobiales</taxon>
        <taxon>Aurantimonadaceae</taxon>
        <taxon>Aurantimonas</taxon>
    </lineage>
</organism>
<feature type="compositionally biased region" description="Basic and acidic residues" evidence="1">
    <location>
        <begin position="1"/>
        <end position="17"/>
    </location>
</feature>
<keyword evidence="3" id="KW-1185">Reference proteome</keyword>
<name>A0A7W6MR90_9HYPH</name>
<feature type="region of interest" description="Disordered" evidence="1">
    <location>
        <begin position="1"/>
        <end position="31"/>
    </location>
</feature>
<reference evidence="2 3" key="1">
    <citation type="submission" date="2020-08" db="EMBL/GenBank/DDBJ databases">
        <title>Genomic Encyclopedia of Type Strains, Phase IV (KMG-IV): sequencing the most valuable type-strain genomes for metagenomic binning, comparative biology and taxonomic classification.</title>
        <authorList>
            <person name="Goeker M."/>
        </authorList>
    </citation>
    <scope>NUCLEOTIDE SEQUENCE [LARGE SCALE GENOMIC DNA]</scope>
    <source>
        <strain evidence="2 3">DSM 103570</strain>
    </source>
</reference>
<evidence type="ECO:0000313" key="2">
    <source>
        <dbReference type="EMBL" id="MBB4004774.1"/>
    </source>
</evidence>
<evidence type="ECO:0000256" key="1">
    <source>
        <dbReference type="SAM" id="MobiDB-lite"/>
    </source>
</evidence>
<evidence type="ECO:0000313" key="3">
    <source>
        <dbReference type="Proteomes" id="UP000588647"/>
    </source>
</evidence>
<comment type="caution">
    <text evidence="2">The sequence shown here is derived from an EMBL/GenBank/DDBJ whole genome shotgun (WGS) entry which is preliminary data.</text>
</comment>
<dbReference type="Proteomes" id="UP000588647">
    <property type="component" value="Unassembled WGS sequence"/>
</dbReference>
<gene>
    <name evidence="2" type="ORF">GGR03_003869</name>
</gene>
<dbReference type="EMBL" id="JACIEM010000005">
    <property type="protein sequence ID" value="MBB4004774.1"/>
    <property type="molecule type" value="Genomic_DNA"/>
</dbReference>
<dbReference type="AlphaFoldDB" id="A0A7W6MR90"/>
<protein>
    <submittedName>
        <fullName evidence="2">Uncharacterized protein</fullName>
    </submittedName>
</protein>